<dbReference type="CDD" id="cd00267">
    <property type="entry name" value="ABC_ATPase"/>
    <property type="match status" value="1"/>
</dbReference>
<dbReference type="PATRIC" id="fig|1339352.3.peg.1849"/>
<dbReference type="GO" id="GO:0006302">
    <property type="term" value="P:double-strand break repair"/>
    <property type="evidence" value="ECO:0007669"/>
    <property type="project" value="TreeGrafter"/>
</dbReference>
<dbReference type="InterPro" id="IPR014555">
    <property type="entry name" value="RecF-like"/>
</dbReference>
<sequence>MIQKITIEGYKSIKEQTVELFPINILIGGNGIGKSNFISAFTLIHNLYERNLQNYVLTKGGSDSLLYMGKKETDHLSFDLFFAERGKDAHNRFIVNMKEAQDSLFIERIDTAYHNGVSWHKQLHEVNKQESSFKNDHTGQAFYVNSFLREFEVYHFHDTGDRSPMKGKCNMDDNVSLKNNGANIAAFLYYLKEKHPKHFTRIEKAVASVSPFFEGFCLMPNRLNEQLIQLEWKQKGTVDTYFNAYQLSDGTLRFICLATLLLQPDLPKTVIIDEPELGLHPVAVNKLAALIKKASREAQIIISTQSVNLVDNFEPEDIIVVDRKDNATVFNRLDSENLAHWLEDYSLGEIWEKNVIGGQPLN</sequence>
<organism evidence="2 3">
    <name type="scientific">Phocaeicola vulgatus str. 3975 RP4</name>
    <dbReference type="NCBI Taxonomy" id="1339352"/>
    <lineage>
        <taxon>Bacteria</taxon>
        <taxon>Pseudomonadati</taxon>
        <taxon>Bacteroidota</taxon>
        <taxon>Bacteroidia</taxon>
        <taxon>Bacteroidales</taxon>
        <taxon>Bacteroidaceae</taxon>
        <taxon>Phocaeicola</taxon>
    </lineage>
</organism>
<accession>A0A069SIZ9</accession>
<dbReference type="PANTHER" id="PTHR32182">
    <property type="entry name" value="DNA REPLICATION AND REPAIR PROTEIN RECF"/>
    <property type="match status" value="1"/>
</dbReference>
<dbReference type="GO" id="GO:0016887">
    <property type="term" value="F:ATP hydrolysis activity"/>
    <property type="evidence" value="ECO:0007669"/>
    <property type="project" value="InterPro"/>
</dbReference>
<comment type="caution">
    <text evidence="2">The sequence shown here is derived from an EMBL/GenBank/DDBJ whole genome shotgun (WGS) entry which is preliminary data.</text>
</comment>
<name>A0A069SIZ9_PHOVU</name>
<dbReference type="InterPro" id="IPR003959">
    <property type="entry name" value="ATPase_AAA_core"/>
</dbReference>
<dbReference type="Proteomes" id="UP000027661">
    <property type="component" value="Unassembled WGS sequence"/>
</dbReference>
<proteinExistence type="predicted"/>
<dbReference type="SUPFAM" id="SSF52540">
    <property type="entry name" value="P-loop containing nucleoside triphosphate hydrolases"/>
    <property type="match status" value="1"/>
</dbReference>
<dbReference type="PANTHER" id="PTHR32182:SF22">
    <property type="entry name" value="ATP-DEPENDENT ENDONUCLEASE, OLD FAMILY-RELATED"/>
    <property type="match status" value="1"/>
</dbReference>
<dbReference type="Gene3D" id="3.40.50.300">
    <property type="entry name" value="P-loop containing nucleotide triphosphate hydrolases"/>
    <property type="match status" value="1"/>
</dbReference>
<dbReference type="GO" id="GO:0005524">
    <property type="term" value="F:ATP binding"/>
    <property type="evidence" value="ECO:0007669"/>
    <property type="project" value="InterPro"/>
</dbReference>
<dbReference type="GO" id="GO:0000731">
    <property type="term" value="P:DNA synthesis involved in DNA repair"/>
    <property type="evidence" value="ECO:0007669"/>
    <property type="project" value="TreeGrafter"/>
</dbReference>
<protein>
    <submittedName>
        <fullName evidence="2">RecF/RecN/SMC N terminal domain protein</fullName>
    </submittedName>
</protein>
<dbReference type="AlphaFoldDB" id="A0A069SIZ9"/>
<dbReference type="RefSeq" id="WP_016270625.1">
    <property type="nucleotide sequence ID" value="NZ_JNHM01000026.1"/>
</dbReference>
<dbReference type="EMBL" id="JNHM01000026">
    <property type="protein sequence ID" value="KDS54306.1"/>
    <property type="molecule type" value="Genomic_DNA"/>
</dbReference>
<evidence type="ECO:0000259" key="1">
    <source>
        <dbReference type="Pfam" id="PF13304"/>
    </source>
</evidence>
<evidence type="ECO:0000313" key="2">
    <source>
        <dbReference type="EMBL" id="KDS54306.1"/>
    </source>
</evidence>
<reference evidence="2 3" key="1">
    <citation type="submission" date="2014-04" db="EMBL/GenBank/DDBJ databases">
        <authorList>
            <person name="Sears C."/>
            <person name="Carroll K."/>
            <person name="Sack B.R."/>
            <person name="Qadri F."/>
            <person name="Myers L.L."/>
            <person name="Chung G.-T."/>
            <person name="Escheverria P."/>
            <person name="Fraser C.M."/>
            <person name="Sadzewicz L."/>
            <person name="Shefchek K.A."/>
            <person name="Tallon L."/>
            <person name="Das S.P."/>
            <person name="Daugherty S."/>
            <person name="Mongodin E.F."/>
        </authorList>
    </citation>
    <scope>NUCLEOTIDE SEQUENCE [LARGE SCALE GENOMIC DNA]</scope>
    <source>
        <strain evidence="2 3">3975 RP4</strain>
    </source>
</reference>
<dbReference type="InterPro" id="IPR027417">
    <property type="entry name" value="P-loop_NTPase"/>
</dbReference>
<dbReference type="Pfam" id="PF13304">
    <property type="entry name" value="AAA_21"/>
    <property type="match status" value="1"/>
</dbReference>
<evidence type="ECO:0000313" key="3">
    <source>
        <dbReference type="Proteomes" id="UP000027661"/>
    </source>
</evidence>
<gene>
    <name evidence="2" type="ORF">M099_1909</name>
</gene>
<feature type="domain" description="ATPase AAA-type core" evidence="1">
    <location>
        <begin position="23"/>
        <end position="311"/>
    </location>
</feature>
<dbReference type="PIRSF" id="PIRSF029347">
    <property type="entry name" value="RecF"/>
    <property type="match status" value="1"/>
</dbReference>